<evidence type="ECO:0000313" key="3">
    <source>
        <dbReference type="Proteomes" id="UP000639396"/>
    </source>
</evidence>
<feature type="region of interest" description="Disordered" evidence="1">
    <location>
        <begin position="69"/>
        <end position="91"/>
    </location>
</feature>
<gene>
    <name evidence="2" type="ORF">IDH45_03050</name>
</gene>
<proteinExistence type="predicted"/>
<protein>
    <submittedName>
        <fullName evidence="2">Uncharacterized protein</fullName>
    </submittedName>
</protein>
<sequence length="313" mass="35234">MSSNSDNVILFPKTIEYYQSELTRLLEGECYAEAAGMLRFLLQCQSDDPEYKEEWQSLLGWLVESFPESVRGHGSKGTGVTGPSPDDENEDEVDEAGMLKRHVRAKAANDSKFADKLLDMLAPHATAEKQMMALEQLAHLDRRIVGDRLRRWLSESRLHPLVQFRGLQVLRTIGETGTIEIRKLGQTMMLTIGDTPLRYEQYPDHLRAIGERVKSAMESKQPGLTELIEATWKDFLAFVYGTAVYDELLALDETGKSVWAAALHHTVEEMLFERADEQKLGEIYGLPESVSKSLNKAQQVIKLFATVSSPAES</sequence>
<accession>A0A927C6L2</accession>
<keyword evidence="3" id="KW-1185">Reference proteome</keyword>
<evidence type="ECO:0000313" key="2">
    <source>
        <dbReference type="EMBL" id="MBD2860962.1"/>
    </source>
</evidence>
<dbReference type="EMBL" id="JACXJA010000003">
    <property type="protein sequence ID" value="MBD2860962.1"/>
    <property type="molecule type" value="Genomic_DNA"/>
</dbReference>
<reference evidence="2" key="1">
    <citation type="submission" date="2020-09" db="EMBL/GenBank/DDBJ databases">
        <title>A novel bacterium of genus Paenibacillus, isolated from South China Sea.</title>
        <authorList>
            <person name="Huang H."/>
            <person name="Mo K."/>
            <person name="Hu Y."/>
        </authorList>
    </citation>
    <scope>NUCLEOTIDE SEQUENCE</scope>
    <source>
        <strain evidence="2">IB182363</strain>
    </source>
</reference>
<dbReference type="Proteomes" id="UP000639396">
    <property type="component" value="Unassembled WGS sequence"/>
</dbReference>
<dbReference type="RefSeq" id="WP_190924531.1">
    <property type="nucleotide sequence ID" value="NZ_JACXJA010000003.1"/>
</dbReference>
<evidence type="ECO:0000256" key="1">
    <source>
        <dbReference type="SAM" id="MobiDB-lite"/>
    </source>
</evidence>
<name>A0A927C6L2_9BACL</name>
<organism evidence="2 3">
    <name type="scientific">Paenibacillus oceani</name>
    <dbReference type="NCBI Taxonomy" id="2772510"/>
    <lineage>
        <taxon>Bacteria</taxon>
        <taxon>Bacillati</taxon>
        <taxon>Bacillota</taxon>
        <taxon>Bacilli</taxon>
        <taxon>Bacillales</taxon>
        <taxon>Paenibacillaceae</taxon>
        <taxon>Paenibacillus</taxon>
    </lineage>
</organism>
<comment type="caution">
    <text evidence="2">The sequence shown here is derived from an EMBL/GenBank/DDBJ whole genome shotgun (WGS) entry which is preliminary data.</text>
</comment>
<dbReference type="AlphaFoldDB" id="A0A927C6L2"/>